<protein>
    <submittedName>
        <fullName evidence="2">Prepilin-type N-terminal cleavage/methylation domain-containing protein</fullName>
    </submittedName>
</protein>
<dbReference type="SUPFAM" id="SSF54523">
    <property type="entry name" value="Pili subunits"/>
    <property type="match status" value="1"/>
</dbReference>
<organism evidence="2 3">
    <name type="scientific">Paludibaculum fermentans</name>
    <dbReference type="NCBI Taxonomy" id="1473598"/>
    <lineage>
        <taxon>Bacteria</taxon>
        <taxon>Pseudomonadati</taxon>
        <taxon>Acidobacteriota</taxon>
        <taxon>Terriglobia</taxon>
        <taxon>Bryobacterales</taxon>
        <taxon>Bryobacteraceae</taxon>
        <taxon>Paludibaculum</taxon>
    </lineage>
</organism>
<dbReference type="InterPro" id="IPR045584">
    <property type="entry name" value="Pilin-like"/>
</dbReference>
<reference evidence="2 3" key="1">
    <citation type="submission" date="2020-10" db="EMBL/GenBank/DDBJ databases">
        <title>Complete genome sequence of Paludibaculum fermentans P105T, a facultatively anaerobic acidobacterium capable of dissimilatory Fe(III) reduction.</title>
        <authorList>
            <person name="Dedysh S.N."/>
            <person name="Beletsky A.V."/>
            <person name="Kulichevskaya I.S."/>
            <person name="Mardanov A.V."/>
            <person name="Ravin N.V."/>
        </authorList>
    </citation>
    <scope>NUCLEOTIDE SEQUENCE [LARGE SCALE GENOMIC DNA]</scope>
    <source>
        <strain evidence="2 3">P105</strain>
    </source>
</reference>
<gene>
    <name evidence="2" type="ORF">IRI77_28025</name>
</gene>
<proteinExistence type="predicted"/>
<keyword evidence="1" id="KW-0812">Transmembrane</keyword>
<dbReference type="PROSITE" id="PS00409">
    <property type="entry name" value="PROKAR_NTER_METHYL"/>
    <property type="match status" value="1"/>
</dbReference>
<feature type="transmembrane region" description="Helical" evidence="1">
    <location>
        <begin position="12"/>
        <end position="32"/>
    </location>
</feature>
<dbReference type="PANTHER" id="PTHR30093">
    <property type="entry name" value="GENERAL SECRETION PATHWAY PROTEIN G"/>
    <property type="match status" value="1"/>
</dbReference>
<dbReference type="Pfam" id="PF07963">
    <property type="entry name" value="N_methyl"/>
    <property type="match status" value="1"/>
</dbReference>
<dbReference type="Proteomes" id="UP000593892">
    <property type="component" value="Chromosome"/>
</dbReference>
<evidence type="ECO:0000313" key="2">
    <source>
        <dbReference type="EMBL" id="QOY86610.1"/>
    </source>
</evidence>
<dbReference type="RefSeq" id="WP_194448279.1">
    <property type="nucleotide sequence ID" value="NZ_CP063849.1"/>
</dbReference>
<sequence length="156" mass="16986">MRRVQDRRRRGFSLIELLIVIAIILVIAAIAAPKLNNARMHSQEMAAIRQINTVHTAQTQYFSQFGKFAENLAQLGPPASGNAGPAASDLIPGDLALGQKTGYIFTVAITKEGYTVTAVPQAFNNTGRRTFFSDQSLVIRENWGAEPATVASKEIK</sequence>
<accession>A0A7S7NN67</accession>
<evidence type="ECO:0000256" key="1">
    <source>
        <dbReference type="SAM" id="Phobius"/>
    </source>
</evidence>
<dbReference type="AlphaFoldDB" id="A0A7S7NN67"/>
<dbReference type="InterPro" id="IPR012902">
    <property type="entry name" value="N_methyl_site"/>
</dbReference>
<dbReference type="EMBL" id="CP063849">
    <property type="protein sequence ID" value="QOY86610.1"/>
    <property type="molecule type" value="Genomic_DNA"/>
</dbReference>
<dbReference type="NCBIfam" id="TIGR02532">
    <property type="entry name" value="IV_pilin_GFxxxE"/>
    <property type="match status" value="1"/>
</dbReference>
<keyword evidence="1" id="KW-0472">Membrane</keyword>
<keyword evidence="3" id="KW-1185">Reference proteome</keyword>
<dbReference type="Gene3D" id="3.30.700.10">
    <property type="entry name" value="Glycoprotein, Type 4 Pilin"/>
    <property type="match status" value="1"/>
</dbReference>
<dbReference type="KEGG" id="pfer:IRI77_28025"/>
<evidence type="ECO:0000313" key="3">
    <source>
        <dbReference type="Proteomes" id="UP000593892"/>
    </source>
</evidence>
<keyword evidence="1" id="KW-1133">Transmembrane helix</keyword>
<name>A0A7S7NN67_PALFE</name>